<dbReference type="PANTHER" id="PTHR34203">
    <property type="entry name" value="METHYLTRANSFERASE, FKBM FAMILY PROTEIN"/>
    <property type="match status" value="1"/>
</dbReference>
<feature type="domain" description="Methyltransferase FkbM" evidence="1">
    <location>
        <begin position="34"/>
        <end position="89"/>
    </location>
</feature>
<keyword evidence="3" id="KW-1185">Reference proteome</keyword>
<protein>
    <submittedName>
        <fullName evidence="2">FkbM family methyltransferase</fullName>
    </submittedName>
</protein>
<dbReference type="GO" id="GO:0032259">
    <property type="term" value="P:methylation"/>
    <property type="evidence" value="ECO:0007669"/>
    <property type="project" value="UniProtKB-KW"/>
</dbReference>
<reference evidence="2" key="1">
    <citation type="submission" date="2021-12" db="EMBL/GenBank/DDBJ databases">
        <title>taxonomy of Moraxella sp. ZY201224.</title>
        <authorList>
            <person name="Li F."/>
        </authorList>
    </citation>
    <scope>NUCLEOTIDE SEQUENCE</scope>
    <source>
        <strain evidence="2">ZY201224</strain>
    </source>
</reference>
<dbReference type="InterPro" id="IPR006342">
    <property type="entry name" value="FkbM_mtfrase"/>
</dbReference>
<dbReference type="SUPFAM" id="SSF53335">
    <property type="entry name" value="S-adenosyl-L-methionine-dependent methyltransferases"/>
    <property type="match status" value="1"/>
</dbReference>
<dbReference type="EMBL" id="CP089977">
    <property type="protein sequence ID" value="UXZ04359.1"/>
    <property type="molecule type" value="Genomic_DNA"/>
</dbReference>
<organism evidence="2 3">
    <name type="scientific">Moraxella nasicaprae</name>
    <dbReference type="NCBI Taxonomy" id="2904122"/>
    <lineage>
        <taxon>Bacteria</taxon>
        <taxon>Pseudomonadati</taxon>
        <taxon>Pseudomonadota</taxon>
        <taxon>Gammaproteobacteria</taxon>
        <taxon>Moraxellales</taxon>
        <taxon>Moraxellaceae</taxon>
        <taxon>Moraxella</taxon>
    </lineage>
</organism>
<dbReference type="PANTHER" id="PTHR34203:SF15">
    <property type="entry name" value="SLL1173 PROTEIN"/>
    <property type="match status" value="1"/>
</dbReference>
<dbReference type="InterPro" id="IPR029063">
    <property type="entry name" value="SAM-dependent_MTases_sf"/>
</dbReference>
<dbReference type="Pfam" id="PF05050">
    <property type="entry name" value="Methyltransf_21"/>
    <property type="match status" value="1"/>
</dbReference>
<name>A0ABY6F2P5_9GAMM</name>
<dbReference type="Proteomes" id="UP001063782">
    <property type="component" value="Chromosome"/>
</dbReference>
<dbReference type="GO" id="GO:0008168">
    <property type="term" value="F:methyltransferase activity"/>
    <property type="evidence" value="ECO:0007669"/>
    <property type="project" value="UniProtKB-KW"/>
</dbReference>
<keyword evidence="2" id="KW-0489">Methyltransferase</keyword>
<evidence type="ECO:0000259" key="1">
    <source>
        <dbReference type="Pfam" id="PF05050"/>
    </source>
</evidence>
<gene>
    <name evidence="2" type="ORF">LU297_07135</name>
</gene>
<evidence type="ECO:0000313" key="3">
    <source>
        <dbReference type="Proteomes" id="UP001063782"/>
    </source>
</evidence>
<sequence>MEAGFDGEGQFEGNKYKEWVQIVSLDTQPALAELDGLRLLKIDAEGFEINVLNGAKNLIKKHRPIIFVEALPHLKDDLIVYLNQIGYRCFWFVSDRYQENNFFNRPRGSDGLDFNLVCYHQDDAPHFNDKWLAKPYIDQDLESLQIHYVQD</sequence>
<evidence type="ECO:0000313" key="2">
    <source>
        <dbReference type="EMBL" id="UXZ04359.1"/>
    </source>
</evidence>
<proteinExistence type="predicted"/>
<dbReference type="Gene3D" id="3.40.50.150">
    <property type="entry name" value="Vaccinia Virus protein VP39"/>
    <property type="match status" value="1"/>
</dbReference>
<keyword evidence="2" id="KW-0808">Transferase</keyword>
<dbReference type="RefSeq" id="WP_263075847.1">
    <property type="nucleotide sequence ID" value="NZ_CP089977.1"/>
</dbReference>
<accession>A0ABY6F2P5</accession>
<dbReference type="InterPro" id="IPR052514">
    <property type="entry name" value="SAM-dependent_MTase"/>
</dbReference>